<dbReference type="Pfam" id="PF07396">
    <property type="entry name" value="Porin_O_P"/>
    <property type="match status" value="1"/>
</dbReference>
<feature type="region of interest" description="Disordered" evidence="1">
    <location>
        <begin position="25"/>
        <end position="51"/>
    </location>
</feature>
<protein>
    <recommendedName>
        <fullName evidence="5">Porin</fullName>
    </recommendedName>
</protein>
<organism evidence="3 4">
    <name type="scientific">Aureibacter tunicatorum</name>
    <dbReference type="NCBI Taxonomy" id="866807"/>
    <lineage>
        <taxon>Bacteria</taxon>
        <taxon>Pseudomonadati</taxon>
        <taxon>Bacteroidota</taxon>
        <taxon>Cytophagia</taxon>
        <taxon>Cytophagales</taxon>
        <taxon>Persicobacteraceae</taxon>
        <taxon>Aureibacter</taxon>
    </lineage>
</organism>
<dbReference type="AlphaFoldDB" id="A0AAE4BT52"/>
<evidence type="ECO:0000256" key="2">
    <source>
        <dbReference type="SAM" id="SignalP"/>
    </source>
</evidence>
<comment type="caution">
    <text evidence="3">The sequence shown here is derived from an EMBL/GenBank/DDBJ whole genome shotgun (WGS) entry which is preliminary data.</text>
</comment>
<dbReference type="InterPro" id="IPR010870">
    <property type="entry name" value="Porin_O/P"/>
</dbReference>
<dbReference type="Gene3D" id="2.40.160.10">
    <property type="entry name" value="Porin"/>
    <property type="match status" value="1"/>
</dbReference>
<keyword evidence="4" id="KW-1185">Reference proteome</keyword>
<evidence type="ECO:0000256" key="1">
    <source>
        <dbReference type="SAM" id="MobiDB-lite"/>
    </source>
</evidence>
<dbReference type="EMBL" id="JAVDQD010000004">
    <property type="protein sequence ID" value="MDR6240431.1"/>
    <property type="molecule type" value="Genomic_DNA"/>
</dbReference>
<dbReference type="SUPFAM" id="SSF56935">
    <property type="entry name" value="Porins"/>
    <property type="match status" value="1"/>
</dbReference>
<proteinExistence type="predicted"/>
<sequence length="430" mass="49521">MKRSLLLIICLLCLLSFTEQSSAAGQEKPEEEKKFSLFKKNNSQEEETEEDYEKKPWYQKIGLSGYAQIRYNGLFQTNPDLRNEQGDKGINGSPSFSFRRIRLKVAGFVHPRVYVYIQPDFASGGDNSAQIRDAYFDYYLNKEKTFRIRGGQSKVPFGFENLQSSQNRIALDRNDAINSAFSNERDLMMSFYWTPKIVQERYKFLNDNNLKFSGDYGMFGFGILNGQTANKPDENGGKHIVARFSYPFQFKNGQIIELGVQAYTGQYVTTNVSDSVYVKQSNPEAPKVLAKGANFLDQRMAFSFIMFPQPFGLQAEYTFGQGPEYDPETNTIGVENLHGGYVQAMYKADLGKHSFIPFVKYQYYDGGKKHEFDARSYTVNDLEIGFEWHPNRAFELTAEYMISNRRYEDSEFPINHQIGNLLRIQAQINF</sequence>
<keyword evidence="2" id="KW-0732">Signal</keyword>
<gene>
    <name evidence="3" type="ORF">HNQ88_003497</name>
</gene>
<accession>A0AAE4BT52</accession>
<dbReference type="Proteomes" id="UP001185092">
    <property type="component" value="Unassembled WGS sequence"/>
</dbReference>
<name>A0AAE4BT52_9BACT</name>
<evidence type="ECO:0000313" key="3">
    <source>
        <dbReference type="EMBL" id="MDR6240431.1"/>
    </source>
</evidence>
<feature type="signal peptide" evidence="2">
    <location>
        <begin position="1"/>
        <end position="23"/>
    </location>
</feature>
<dbReference type="RefSeq" id="WP_309940357.1">
    <property type="nucleotide sequence ID" value="NZ_AP025305.1"/>
</dbReference>
<reference evidence="3" key="1">
    <citation type="submission" date="2023-07" db="EMBL/GenBank/DDBJ databases">
        <title>Genomic Encyclopedia of Type Strains, Phase IV (KMG-IV): sequencing the most valuable type-strain genomes for metagenomic binning, comparative biology and taxonomic classification.</title>
        <authorList>
            <person name="Goeker M."/>
        </authorList>
    </citation>
    <scope>NUCLEOTIDE SEQUENCE</scope>
    <source>
        <strain evidence="3">DSM 26174</strain>
    </source>
</reference>
<feature type="chain" id="PRO_5042116016" description="Porin" evidence="2">
    <location>
        <begin position="24"/>
        <end position="430"/>
    </location>
</feature>
<evidence type="ECO:0000313" key="4">
    <source>
        <dbReference type="Proteomes" id="UP001185092"/>
    </source>
</evidence>
<dbReference type="InterPro" id="IPR023614">
    <property type="entry name" value="Porin_dom_sf"/>
</dbReference>
<evidence type="ECO:0008006" key="5">
    <source>
        <dbReference type="Google" id="ProtNLM"/>
    </source>
</evidence>